<dbReference type="SUPFAM" id="SSF101941">
    <property type="entry name" value="NAC domain"/>
    <property type="match status" value="1"/>
</dbReference>
<evidence type="ECO:0000256" key="3">
    <source>
        <dbReference type="ARBA" id="ARBA00023125"/>
    </source>
</evidence>
<dbReference type="AlphaFoldDB" id="A0A0D6QY06"/>
<dbReference type="PANTHER" id="PTHR31744:SF235">
    <property type="entry name" value="NAC DOMAIN-CONTAINING PROTEIN"/>
    <property type="match status" value="1"/>
</dbReference>
<feature type="region of interest" description="Disordered" evidence="6">
    <location>
        <begin position="160"/>
        <end position="199"/>
    </location>
</feature>
<accession>A0A0D6QY06</accession>
<name>A0A0D6QY06_ARACU</name>
<keyword evidence="5" id="KW-0539">Nucleus</keyword>
<dbReference type="PANTHER" id="PTHR31744">
    <property type="entry name" value="PROTEIN CUP-SHAPED COTYLEDON 2-RELATED"/>
    <property type="match status" value="1"/>
</dbReference>
<keyword evidence="2" id="KW-0805">Transcription regulation</keyword>
<proteinExistence type="predicted"/>
<dbReference type="InterPro" id="IPR003441">
    <property type="entry name" value="NAC-dom"/>
</dbReference>
<keyword evidence="7" id="KW-0472">Membrane</keyword>
<protein>
    <recommendedName>
        <fullName evidence="8">NAC domain-containing protein</fullName>
    </recommendedName>
</protein>
<evidence type="ECO:0000256" key="1">
    <source>
        <dbReference type="ARBA" id="ARBA00004123"/>
    </source>
</evidence>
<dbReference type="Pfam" id="PF02365">
    <property type="entry name" value="NAM"/>
    <property type="match status" value="1"/>
</dbReference>
<dbReference type="GO" id="GO:0005634">
    <property type="term" value="C:nucleus"/>
    <property type="evidence" value="ECO:0007669"/>
    <property type="project" value="UniProtKB-SubCell"/>
</dbReference>
<evidence type="ECO:0000256" key="2">
    <source>
        <dbReference type="ARBA" id="ARBA00023015"/>
    </source>
</evidence>
<evidence type="ECO:0000256" key="4">
    <source>
        <dbReference type="ARBA" id="ARBA00023163"/>
    </source>
</evidence>
<feature type="region of interest" description="Disordered" evidence="6">
    <location>
        <begin position="501"/>
        <end position="535"/>
    </location>
</feature>
<organism evidence="9">
    <name type="scientific">Araucaria cunninghamii</name>
    <name type="common">Hoop pine</name>
    <name type="synonym">Moreton Bay pine</name>
    <dbReference type="NCBI Taxonomy" id="56994"/>
    <lineage>
        <taxon>Eukaryota</taxon>
        <taxon>Viridiplantae</taxon>
        <taxon>Streptophyta</taxon>
        <taxon>Embryophyta</taxon>
        <taxon>Tracheophyta</taxon>
        <taxon>Spermatophyta</taxon>
        <taxon>Pinopsida</taxon>
        <taxon>Pinidae</taxon>
        <taxon>Conifers II</taxon>
        <taxon>Araucariales</taxon>
        <taxon>Araucariaceae</taxon>
        <taxon>Araucaria</taxon>
    </lineage>
</organism>
<dbReference type="GO" id="GO:0006355">
    <property type="term" value="P:regulation of DNA-templated transcription"/>
    <property type="evidence" value="ECO:0007669"/>
    <property type="project" value="InterPro"/>
</dbReference>
<sequence>MAPIGFPPGFGFHPTDEELVNYYLKRKVHGHKIEIDVIPEVDLYKCEPWDLPDKSYMPNKDLQWHFFSAPDRKYPNGSRSNRATEAGYWKATGKDRKITSQQRKIGTKKTLVFYEGRAPSGKRTDWKMHEYRLDENECQRPGLQDTFVLCRVFKKSGVGTKDDEECRAPTEKSNSSSTINEPSSSTNNEPSPESEIMPSLGIEDQPKEMPQSVLQEKDHGTFIEFEDSAEIDIDLWADMLLDDPDELSNLASSVEPTNNRKVDIEHETPAFQTVTASSPVMIDKQITSNTNHGKPGFVYRCQTLKAPDGPFEDTVIEDELFSAMKTSWADNSHQPDGLFGADSLDEVSRVLNGEYVELNDFSSYPEEPENNNCSLVQGNCSPGLMTTDGEQIEINDFLSYPEDLENCNYSLLQDDCYPDLMASDIQLRPRKATEKCQADLSNGFTAKNRIRMQVYPTEDYANHYQQEMCSSHPQTELNNSHVGDSSYDLQEPRVLLHISDRQNPNSKAVKQLDGPATASLPRETSSLEEVPPIAGPLNDRVNHTIDIQNRVMVSHAISSMRPQAFTHGLVLEAKPLEIVEMSAKRCVTIFKHEGNGVDKQQLQHQELTFTQDEISSPDIDSQMRKCLSDVDQNSTIAVNQLISISGAQKYDVEAPKCYSELANQSHDSIEDSAPREVLACPGTSSRVLHPKTMPLDQSSSKRDLVGGSKLTRVISSLWCRIPSHAASVMEYVAQFKLLRAVLPSKVTNFFSPKHASSVVTHIRGNMLTCTSKKESVNHCDSNTISSQQTHTVKIRTKGTVPDSEEKPFDAMHECYGVCVEQRISETLGNLQQPSNFLNRFSHLLNRIAPAGFNRIIVMVYFLGAAFLLFIFFVLRSIWRFAKRASVIIFS</sequence>
<evidence type="ECO:0000259" key="8">
    <source>
        <dbReference type="PROSITE" id="PS51005"/>
    </source>
</evidence>
<dbReference type="PROSITE" id="PS51005">
    <property type="entry name" value="NAC"/>
    <property type="match status" value="1"/>
</dbReference>
<keyword evidence="4" id="KW-0804">Transcription</keyword>
<comment type="subcellular location">
    <subcellularLocation>
        <location evidence="1">Nucleus</location>
    </subcellularLocation>
</comment>
<keyword evidence="7" id="KW-0812">Transmembrane</keyword>
<feature type="compositionally biased region" description="Basic and acidic residues" evidence="6">
    <location>
        <begin position="160"/>
        <end position="170"/>
    </location>
</feature>
<evidence type="ECO:0000256" key="7">
    <source>
        <dbReference type="SAM" id="Phobius"/>
    </source>
</evidence>
<evidence type="ECO:0000256" key="6">
    <source>
        <dbReference type="SAM" id="MobiDB-lite"/>
    </source>
</evidence>
<evidence type="ECO:0000313" key="9">
    <source>
        <dbReference type="EMBL" id="JAG94903.1"/>
    </source>
</evidence>
<feature type="domain" description="NAC" evidence="8">
    <location>
        <begin position="6"/>
        <end position="155"/>
    </location>
</feature>
<keyword evidence="3" id="KW-0238">DNA-binding</keyword>
<dbReference type="FunFam" id="2.170.150.80:FF:000002">
    <property type="entry name" value="Nac domain-containing protein 86"/>
    <property type="match status" value="1"/>
</dbReference>
<dbReference type="EMBL" id="GCKF01042096">
    <property type="protein sequence ID" value="JAG94903.1"/>
    <property type="molecule type" value="Transcribed_RNA"/>
</dbReference>
<keyword evidence="7" id="KW-1133">Transmembrane helix</keyword>
<feature type="transmembrane region" description="Helical" evidence="7">
    <location>
        <begin position="855"/>
        <end position="874"/>
    </location>
</feature>
<dbReference type="Gene3D" id="2.170.150.80">
    <property type="entry name" value="NAC domain"/>
    <property type="match status" value="1"/>
</dbReference>
<reference evidence="9" key="1">
    <citation type="submission" date="2015-03" db="EMBL/GenBank/DDBJ databases">
        <title>A transcriptome of Araucaria cunninghamii, an australian fine timber species.</title>
        <authorList>
            <person name="Jing Yi C.J.Y."/>
            <person name="Yin San L.Y.S."/>
            <person name="Abdul Karim S.S."/>
            <person name="Wan Azmi N.N."/>
            <person name="Hercus R.R."/>
            <person name="Croft L.L."/>
        </authorList>
    </citation>
    <scope>NUCLEOTIDE SEQUENCE</scope>
    <source>
        <strain evidence="9">MI0301</strain>
        <tissue evidence="9">Leaf</tissue>
    </source>
</reference>
<feature type="compositionally biased region" description="Low complexity" evidence="6">
    <location>
        <begin position="173"/>
        <end position="196"/>
    </location>
</feature>
<dbReference type="InterPro" id="IPR036093">
    <property type="entry name" value="NAC_dom_sf"/>
</dbReference>
<dbReference type="GO" id="GO:0003677">
    <property type="term" value="F:DNA binding"/>
    <property type="evidence" value="ECO:0007669"/>
    <property type="project" value="UniProtKB-KW"/>
</dbReference>
<evidence type="ECO:0000256" key="5">
    <source>
        <dbReference type="ARBA" id="ARBA00023242"/>
    </source>
</evidence>